<dbReference type="GO" id="GO:0005524">
    <property type="term" value="F:ATP binding"/>
    <property type="evidence" value="ECO:0007669"/>
    <property type="project" value="UniProtKB-KW"/>
</dbReference>
<dbReference type="InterPro" id="IPR000687">
    <property type="entry name" value="RIO_kinase"/>
</dbReference>
<dbReference type="GO" id="GO:0030490">
    <property type="term" value="P:maturation of SSU-rRNA"/>
    <property type="evidence" value="ECO:0007669"/>
    <property type="project" value="TreeGrafter"/>
</dbReference>
<feature type="compositionally biased region" description="Basic and acidic residues" evidence="19">
    <location>
        <begin position="327"/>
        <end position="339"/>
    </location>
</feature>
<evidence type="ECO:0000313" key="22">
    <source>
        <dbReference type="Proteomes" id="UP000193922"/>
    </source>
</evidence>
<dbReference type="Proteomes" id="UP000193922">
    <property type="component" value="Unassembled WGS sequence"/>
</dbReference>
<keyword evidence="8" id="KW-0597">Phosphoprotein</keyword>
<evidence type="ECO:0000256" key="11">
    <source>
        <dbReference type="ARBA" id="ARBA00022741"/>
    </source>
</evidence>
<dbReference type="FunFam" id="3.30.200.20:FF:000052">
    <property type="entry name" value="Serine/threonine-protein kinase RIO2"/>
    <property type="match status" value="1"/>
</dbReference>
<feature type="compositionally biased region" description="Acidic residues" evidence="19">
    <location>
        <begin position="370"/>
        <end position="384"/>
    </location>
</feature>
<dbReference type="FunFam" id="1.10.510.10:FF:000307">
    <property type="entry name" value="Serine/threonine-protein kinase RIO2"/>
    <property type="match status" value="1"/>
</dbReference>
<comment type="caution">
    <text evidence="21">The sequence shown here is derived from an EMBL/GenBank/DDBJ whole genome shotgun (WGS) entry which is preliminary data.</text>
</comment>
<dbReference type="PANTHER" id="PTHR45852:SF1">
    <property type="entry name" value="SERINE_THREONINE-PROTEIN KINASE RIO2"/>
    <property type="match status" value="1"/>
</dbReference>
<evidence type="ECO:0000256" key="2">
    <source>
        <dbReference type="ARBA" id="ARBA00004496"/>
    </source>
</evidence>
<dbReference type="PROSITE" id="PS01245">
    <property type="entry name" value="RIO1"/>
    <property type="match status" value="1"/>
</dbReference>
<dbReference type="InterPro" id="IPR018935">
    <property type="entry name" value="RIO_kinase_CS"/>
</dbReference>
<evidence type="ECO:0000256" key="3">
    <source>
        <dbReference type="ARBA" id="ARBA00009196"/>
    </source>
</evidence>
<evidence type="ECO:0000256" key="8">
    <source>
        <dbReference type="ARBA" id="ARBA00022553"/>
    </source>
</evidence>
<dbReference type="SUPFAM" id="SSF56112">
    <property type="entry name" value="Protein kinase-like (PK-like)"/>
    <property type="match status" value="1"/>
</dbReference>
<evidence type="ECO:0000256" key="9">
    <source>
        <dbReference type="ARBA" id="ARBA00022679"/>
    </source>
</evidence>
<keyword evidence="11" id="KW-0547">Nucleotide-binding</keyword>
<organism evidence="21 22">
    <name type="scientific">Linderina pennispora</name>
    <dbReference type="NCBI Taxonomy" id="61395"/>
    <lineage>
        <taxon>Eukaryota</taxon>
        <taxon>Fungi</taxon>
        <taxon>Fungi incertae sedis</taxon>
        <taxon>Zoopagomycota</taxon>
        <taxon>Kickxellomycotina</taxon>
        <taxon>Kickxellomycetes</taxon>
        <taxon>Kickxellales</taxon>
        <taxon>Kickxellaceae</taxon>
        <taxon>Linderina</taxon>
    </lineage>
</organism>
<evidence type="ECO:0000256" key="1">
    <source>
        <dbReference type="ARBA" id="ARBA00001946"/>
    </source>
</evidence>
<dbReference type="InterPro" id="IPR036388">
    <property type="entry name" value="WH-like_DNA-bd_sf"/>
</dbReference>
<dbReference type="InterPro" id="IPR011009">
    <property type="entry name" value="Kinase-like_dom_sf"/>
</dbReference>
<dbReference type="GO" id="GO:0005634">
    <property type="term" value="C:nucleus"/>
    <property type="evidence" value="ECO:0007669"/>
    <property type="project" value="TreeGrafter"/>
</dbReference>
<dbReference type="GO" id="GO:0005829">
    <property type="term" value="C:cytosol"/>
    <property type="evidence" value="ECO:0007669"/>
    <property type="project" value="TreeGrafter"/>
</dbReference>
<dbReference type="EMBL" id="MCFD01000013">
    <property type="protein sequence ID" value="ORX67101.1"/>
    <property type="molecule type" value="Genomic_DNA"/>
</dbReference>
<keyword evidence="22" id="KW-1185">Reference proteome</keyword>
<feature type="domain" description="RIO kinase" evidence="20">
    <location>
        <begin position="65"/>
        <end position="291"/>
    </location>
</feature>
<keyword evidence="13" id="KW-0067">ATP-binding</keyword>
<dbReference type="GO" id="GO:0030688">
    <property type="term" value="C:preribosome, small subunit precursor"/>
    <property type="evidence" value="ECO:0007669"/>
    <property type="project" value="TreeGrafter"/>
</dbReference>
<comment type="cofactor">
    <cofactor evidence="1">
        <name>Mg(2+)</name>
        <dbReference type="ChEBI" id="CHEBI:18420"/>
    </cofactor>
</comment>
<dbReference type="InterPro" id="IPR036390">
    <property type="entry name" value="WH_DNA-bd_sf"/>
</dbReference>
<dbReference type="GeneID" id="63804984"/>
<dbReference type="CDD" id="cd05144">
    <property type="entry name" value="RIO2_C"/>
    <property type="match status" value="1"/>
</dbReference>
<protein>
    <recommendedName>
        <fullName evidence="17">Serine/threonine-protein kinase RIO2</fullName>
        <ecNumber evidence="4">2.7.11.1</ecNumber>
    </recommendedName>
    <alternativeName>
        <fullName evidence="18">Serine/threonine-protein kinase rio2</fullName>
    </alternativeName>
</protein>
<comment type="catalytic activity">
    <reaction evidence="16">
        <text>L-seryl-[protein] + ATP = O-phospho-L-seryl-[protein] + ADP + H(+)</text>
        <dbReference type="Rhea" id="RHEA:17989"/>
        <dbReference type="Rhea" id="RHEA-COMP:9863"/>
        <dbReference type="Rhea" id="RHEA-COMP:11604"/>
        <dbReference type="ChEBI" id="CHEBI:15378"/>
        <dbReference type="ChEBI" id="CHEBI:29999"/>
        <dbReference type="ChEBI" id="CHEBI:30616"/>
        <dbReference type="ChEBI" id="CHEBI:83421"/>
        <dbReference type="ChEBI" id="CHEBI:456216"/>
        <dbReference type="EC" id="2.7.11.1"/>
    </reaction>
</comment>
<keyword evidence="9" id="KW-0808">Transferase</keyword>
<evidence type="ECO:0000259" key="20">
    <source>
        <dbReference type="SMART" id="SM00090"/>
    </source>
</evidence>
<keyword evidence="7" id="KW-0723">Serine/threonine-protein kinase</keyword>
<evidence type="ECO:0000313" key="21">
    <source>
        <dbReference type="EMBL" id="ORX67101.1"/>
    </source>
</evidence>
<keyword evidence="10" id="KW-0479">Metal-binding</keyword>
<keyword evidence="12" id="KW-0418">Kinase</keyword>
<dbReference type="FunFam" id="1.10.10.10:FF:000053">
    <property type="entry name" value="Serine/threonine-protein kinase RIO2"/>
    <property type="match status" value="1"/>
</dbReference>
<evidence type="ECO:0000256" key="17">
    <source>
        <dbReference type="ARBA" id="ARBA00068353"/>
    </source>
</evidence>
<evidence type="ECO:0000256" key="10">
    <source>
        <dbReference type="ARBA" id="ARBA00022723"/>
    </source>
</evidence>
<dbReference type="GO" id="GO:0004674">
    <property type="term" value="F:protein serine/threonine kinase activity"/>
    <property type="evidence" value="ECO:0007669"/>
    <property type="project" value="UniProtKB-KW"/>
</dbReference>
<evidence type="ECO:0000256" key="19">
    <source>
        <dbReference type="SAM" id="MobiDB-lite"/>
    </source>
</evidence>
<dbReference type="SUPFAM" id="SSF46785">
    <property type="entry name" value="Winged helix' DNA-binding domain"/>
    <property type="match status" value="1"/>
</dbReference>
<dbReference type="InterPro" id="IPR018934">
    <property type="entry name" value="RIO_dom"/>
</dbReference>
<reference evidence="21 22" key="1">
    <citation type="submission" date="2016-07" db="EMBL/GenBank/DDBJ databases">
        <title>Pervasive Adenine N6-methylation of Active Genes in Fungi.</title>
        <authorList>
            <consortium name="DOE Joint Genome Institute"/>
            <person name="Mondo S.J."/>
            <person name="Dannebaum R.O."/>
            <person name="Kuo R.C."/>
            <person name="Labutti K."/>
            <person name="Haridas S."/>
            <person name="Kuo A."/>
            <person name="Salamov A."/>
            <person name="Ahrendt S.R."/>
            <person name="Lipzen A."/>
            <person name="Sullivan W."/>
            <person name="Andreopoulos W.B."/>
            <person name="Clum A."/>
            <person name="Lindquist E."/>
            <person name="Daum C."/>
            <person name="Ramamoorthy G.K."/>
            <person name="Gryganskyi A."/>
            <person name="Culley D."/>
            <person name="Magnuson J.K."/>
            <person name="James T.Y."/>
            <person name="O'Malley M.A."/>
            <person name="Stajich J.E."/>
            <person name="Spatafora J.W."/>
            <person name="Visel A."/>
            <person name="Grigoriev I.V."/>
        </authorList>
    </citation>
    <scope>NUCLEOTIDE SEQUENCE [LARGE SCALE GENOMIC DNA]</scope>
    <source>
        <strain evidence="21 22">ATCC 12442</strain>
    </source>
</reference>
<accession>A0A1Y1W0S8</accession>
<name>A0A1Y1W0S8_9FUNG</name>
<gene>
    <name evidence="21" type="ORF">DL89DRAFT_269534</name>
</gene>
<evidence type="ECO:0000256" key="18">
    <source>
        <dbReference type="ARBA" id="ARBA00068837"/>
    </source>
</evidence>
<evidence type="ECO:0000256" key="6">
    <source>
        <dbReference type="ARBA" id="ARBA00022517"/>
    </source>
</evidence>
<keyword evidence="6" id="KW-0690">Ribosome biogenesis</keyword>
<proteinExistence type="inferred from homology"/>
<dbReference type="AlphaFoldDB" id="A0A1Y1W0S8"/>
<keyword evidence="14" id="KW-0460">Magnesium</keyword>
<feature type="region of interest" description="Disordered" evidence="19">
    <location>
        <begin position="318"/>
        <end position="405"/>
    </location>
</feature>
<dbReference type="STRING" id="61395.A0A1Y1W0S8"/>
<dbReference type="Gene3D" id="1.10.10.10">
    <property type="entry name" value="Winged helix-like DNA-binding domain superfamily/Winged helix DNA-binding domain"/>
    <property type="match status" value="1"/>
</dbReference>
<sequence length="405" mass="45974">MRLDAKALRYMSSDDFRVLTAIEVGSRNHDIVPAPLIAQLSHIRGGGVNRYIGDLIKRKLIASETNSKYVGYKLIYAGYDYLALKTLSKRGTVTSVGNQIGVGKESDIFVVAGEDEEQVVLKVHRLGRQSFRNVKNKRDYFRQDQSPSWMYMSRLSAMKEFAFMKVLYEHGFPVPKPIDQNRHVVVMGLVDAFPLRQITEVGEPGKLYSTLMDLIVRLAKHGLIHGDFNEFNILLQENGEPVLIDFPQMVSTSHPNAEYYFNRDVDCIRTFFKRRFNYESVLYPKFRLDADKDFNLDVQVAASGFTKKDQAQLEKYQEDVGANQNEGETRSDYYDSHEDVSDEEFVYSGDEAGSEEDEGEPSTKGKETADSGDGDDESDSDFIIETDKLGNTVRRRRTPADVDGN</sequence>
<dbReference type="SMART" id="SM00090">
    <property type="entry name" value="RIO"/>
    <property type="match status" value="1"/>
</dbReference>
<evidence type="ECO:0000256" key="15">
    <source>
        <dbReference type="ARBA" id="ARBA00047899"/>
    </source>
</evidence>
<comment type="subcellular location">
    <subcellularLocation>
        <location evidence="2">Cytoplasm</location>
    </subcellularLocation>
</comment>
<dbReference type="EC" id="2.7.11.1" evidence="4"/>
<evidence type="ECO:0000256" key="12">
    <source>
        <dbReference type="ARBA" id="ARBA00022777"/>
    </source>
</evidence>
<dbReference type="InterPro" id="IPR030484">
    <property type="entry name" value="Rio2"/>
</dbReference>
<dbReference type="PANTHER" id="PTHR45852">
    <property type="entry name" value="SER/THR-PROTEIN KINASE RIO2"/>
    <property type="match status" value="1"/>
</dbReference>
<dbReference type="InterPro" id="IPR015285">
    <property type="entry name" value="RIO2_wHTH_N"/>
</dbReference>
<dbReference type="Gene3D" id="3.30.200.20">
    <property type="entry name" value="Phosphorylase Kinase, domain 1"/>
    <property type="match status" value="1"/>
</dbReference>
<evidence type="ECO:0000256" key="13">
    <source>
        <dbReference type="ARBA" id="ARBA00022840"/>
    </source>
</evidence>
<dbReference type="OrthoDB" id="10258631at2759"/>
<evidence type="ECO:0000256" key="5">
    <source>
        <dbReference type="ARBA" id="ARBA00022490"/>
    </source>
</evidence>
<evidence type="ECO:0000256" key="14">
    <source>
        <dbReference type="ARBA" id="ARBA00022842"/>
    </source>
</evidence>
<comment type="catalytic activity">
    <reaction evidence="15">
        <text>L-threonyl-[protein] + ATP = O-phospho-L-threonyl-[protein] + ADP + H(+)</text>
        <dbReference type="Rhea" id="RHEA:46608"/>
        <dbReference type="Rhea" id="RHEA-COMP:11060"/>
        <dbReference type="Rhea" id="RHEA-COMP:11605"/>
        <dbReference type="ChEBI" id="CHEBI:15378"/>
        <dbReference type="ChEBI" id="CHEBI:30013"/>
        <dbReference type="ChEBI" id="CHEBI:30616"/>
        <dbReference type="ChEBI" id="CHEBI:61977"/>
        <dbReference type="ChEBI" id="CHEBI:456216"/>
        <dbReference type="EC" id="2.7.11.1"/>
    </reaction>
</comment>
<dbReference type="Pfam" id="PF09202">
    <property type="entry name" value="Rio2_N"/>
    <property type="match status" value="1"/>
</dbReference>
<evidence type="ECO:0000256" key="7">
    <source>
        <dbReference type="ARBA" id="ARBA00022527"/>
    </source>
</evidence>
<dbReference type="Pfam" id="PF01163">
    <property type="entry name" value="RIO1"/>
    <property type="match status" value="1"/>
</dbReference>
<dbReference type="Gene3D" id="1.10.510.10">
    <property type="entry name" value="Transferase(Phosphotransferase) domain 1"/>
    <property type="match status" value="1"/>
</dbReference>
<dbReference type="RefSeq" id="XP_040741023.1">
    <property type="nucleotide sequence ID" value="XM_040888336.1"/>
</dbReference>
<comment type="similarity">
    <text evidence="3">Belongs to the protein kinase superfamily. RIO-type Ser/Thr kinase family.</text>
</comment>
<dbReference type="GO" id="GO:0046872">
    <property type="term" value="F:metal ion binding"/>
    <property type="evidence" value="ECO:0007669"/>
    <property type="project" value="UniProtKB-KW"/>
</dbReference>
<keyword evidence="5" id="KW-0963">Cytoplasm</keyword>
<evidence type="ECO:0000256" key="4">
    <source>
        <dbReference type="ARBA" id="ARBA00012513"/>
    </source>
</evidence>
<evidence type="ECO:0000256" key="16">
    <source>
        <dbReference type="ARBA" id="ARBA00048679"/>
    </source>
</evidence>